<dbReference type="HOGENOM" id="CLU_3368783_0_0_1"/>
<sequence>MMSERGNSINTVLNNDACRLLTKVNGHGQEANKES</sequence>
<dbReference type="EMBL" id="JH993906">
    <property type="protein sequence ID" value="ELQ75897.1"/>
    <property type="molecule type" value="Genomic_DNA"/>
</dbReference>
<keyword evidence="2" id="KW-1185">Reference proteome</keyword>
<gene>
    <name evidence="1" type="ORF">THOM_1142</name>
</gene>
<protein>
    <submittedName>
        <fullName evidence="1">Uncharacterized protein</fullName>
    </submittedName>
</protein>
<reference evidence="1 2" key="1">
    <citation type="journal article" date="2012" name="PLoS Pathog.">
        <title>The genome of the obligate intracellular parasite Trachipleistophora hominis: new insights into microsporidian genome dynamics and reductive evolution.</title>
        <authorList>
            <person name="Heinz E."/>
            <person name="Williams T.A."/>
            <person name="Nakjang S."/>
            <person name="Noel C.J."/>
            <person name="Swan D.C."/>
            <person name="Goldberg A.V."/>
            <person name="Harris S.R."/>
            <person name="Weinmaier T."/>
            <person name="Markert S."/>
            <person name="Becher D."/>
            <person name="Bernhardt J."/>
            <person name="Dagan T."/>
            <person name="Hacker C."/>
            <person name="Lucocq J.M."/>
            <person name="Schweder T."/>
            <person name="Rattei T."/>
            <person name="Hall N."/>
            <person name="Hirt R.P."/>
            <person name="Embley T.M."/>
        </authorList>
    </citation>
    <scope>NUCLEOTIDE SEQUENCE [LARGE SCALE GENOMIC DNA]</scope>
</reference>
<evidence type="ECO:0000313" key="2">
    <source>
        <dbReference type="Proteomes" id="UP000011185"/>
    </source>
</evidence>
<dbReference type="VEuPathDB" id="MicrosporidiaDB:THOM_1142"/>
<accession>L7JYR5</accession>
<organism evidence="1 2">
    <name type="scientific">Trachipleistophora hominis</name>
    <name type="common">Microsporidian parasite</name>
    <dbReference type="NCBI Taxonomy" id="72359"/>
    <lineage>
        <taxon>Eukaryota</taxon>
        <taxon>Fungi</taxon>
        <taxon>Fungi incertae sedis</taxon>
        <taxon>Microsporidia</taxon>
        <taxon>Pleistophoridae</taxon>
        <taxon>Trachipleistophora</taxon>
    </lineage>
</organism>
<dbReference type="Proteomes" id="UP000011185">
    <property type="component" value="Unassembled WGS sequence"/>
</dbReference>
<evidence type="ECO:0000313" key="1">
    <source>
        <dbReference type="EMBL" id="ELQ75897.1"/>
    </source>
</evidence>
<dbReference type="AlphaFoldDB" id="L7JYR5"/>
<dbReference type="InParanoid" id="L7JYR5"/>
<proteinExistence type="predicted"/>
<name>L7JYR5_TRAHO</name>